<dbReference type="InterPro" id="IPR039357">
    <property type="entry name" value="SRD5A/TECR"/>
</dbReference>
<dbReference type="PANTHER" id="PTHR10556:SF35">
    <property type="entry name" value="3-OXO-5-ALPHA-STEROID 4-DEHYDROGENASE FAMILY PROTEIN"/>
    <property type="match status" value="1"/>
</dbReference>
<keyword evidence="1" id="KW-1133">Transmembrane helix</keyword>
<dbReference type="PANTHER" id="PTHR10556">
    <property type="entry name" value="3-OXO-5-ALPHA-STEROID 4-DEHYDROGENASE"/>
    <property type="match status" value="1"/>
</dbReference>
<sequence>MAYSKFWHVVPAAGALLPSRGGMLVAYAPALAAVLTSFAVPGAVDGTRAQLLAAGLAIHFLKRVLEVLFVHRYSGACHSPRLSKSPSATCSTAPP</sequence>
<keyword evidence="1" id="KW-0472">Membrane</keyword>
<feature type="transmembrane region" description="Helical" evidence="1">
    <location>
        <begin position="24"/>
        <end position="44"/>
    </location>
</feature>
<reference evidence="2" key="1">
    <citation type="submission" date="2014-09" db="EMBL/GenBank/DDBJ databases">
        <authorList>
            <person name="Magalhaes I.L.F."/>
            <person name="Oliveira U."/>
            <person name="Santos F.R."/>
            <person name="Vidigal T.H.D.A."/>
            <person name="Brescovit A.D."/>
            <person name="Santos A.J."/>
        </authorList>
    </citation>
    <scope>NUCLEOTIDE SEQUENCE</scope>
    <source>
        <tissue evidence="2">Shoot tissue taken approximately 20 cm above the soil surface</tissue>
    </source>
</reference>
<dbReference type="AlphaFoldDB" id="A0A0A9GU15"/>
<evidence type="ECO:0000256" key="1">
    <source>
        <dbReference type="SAM" id="Phobius"/>
    </source>
</evidence>
<organism evidence="2">
    <name type="scientific">Arundo donax</name>
    <name type="common">Giant reed</name>
    <name type="synonym">Donax arundinaceus</name>
    <dbReference type="NCBI Taxonomy" id="35708"/>
    <lineage>
        <taxon>Eukaryota</taxon>
        <taxon>Viridiplantae</taxon>
        <taxon>Streptophyta</taxon>
        <taxon>Embryophyta</taxon>
        <taxon>Tracheophyta</taxon>
        <taxon>Spermatophyta</taxon>
        <taxon>Magnoliopsida</taxon>
        <taxon>Liliopsida</taxon>
        <taxon>Poales</taxon>
        <taxon>Poaceae</taxon>
        <taxon>PACMAD clade</taxon>
        <taxon>Arundinoideae</taxon>
        <taxon>Arundineae</taxon>
        <taxon>Arundo</taxon>
    </lineage>
</organism>
<evidence type="ECO:0000313" key="2">
    <source>
        <dbReference type="EMBL" id="JAE26051.1"/>
    </source>
</evidence>
<name>A0A0A9GU15_ARUDO</name>
<dbReference type="GO" id="GO:0016491">
    <property type="term" value="F:oxidoreductase activity"/>
    <property type="evidence" value="ECO:0007669"/>
    <property type="project" value="TreeGrafter"/>
</dbReference>
<dbReference type="EMBL" id="GBRH01171845">
    <property type="protein sequence ID" value="JAE26051.1"/>
    <property type="molecule type" value="Transcribed_RNA"/>
</dbReference>
<protein>
    <submittedName>
        <fullName evidence="2">Uncharacterized protein</fullName>
    </submittedName>
</protein>
<reference evidence="2" key="2">
    <citation type="journal article" date="2015" name="Data Brief">
        <title>Shoot transcriptome of the giant reed, Arundo donax.</title>
        <authorList>
            <person name="Barrero R.A."/>
            <person name="Guerrero F.D."/>
            <person name="Moolhuijzen P."/>
            <person name="Goolsby J.A."/>
            <person name="Tidwell J."/>
            <person name="Bellgard S.E."/>
            <person name="Bellgard M.I."/>
        </authorList>
    </citation>
    <scope>NUCLEOTIDE SEQUENCE</scope>
    <source>
        <tissue evidence="2">Shoot tissue taken approximately 20 cm above the soil surface</tissue>
    </source>
</reference>
<proteinExistence type="predicted"/>
<accession>A0A0A9GU15</accession>
<keyword evidence="1" id="KW-0812">Transmembrane</keyword>